<evidence type="ECO:0000256" key="6">
    <source>
        <dbReference type="SAM" id="SignalP"/>
    </source>
</evidence>
<dbReference type="GO" id="GO:0003755">
    <property type="term" value="F:peptidyl-prolyl cis-trans isomerase activity"/>
    <property type="evidence" value="ECO:0007669"/>
    <property type="project" value="UniProtKB-EC"/>
</dbReference>
<feature type="chain" id="PRO_5045991234" description="peptidylprolyl isomerase" evidence="6">
    <location>
        <begin position="19"/>
        <end position="107"/>
    </location>
</feature>
<evidence type="ECO:0000256" key="4">
    <source>
        <dbReference type="ARBA" id="ARBA00023235"/>
    </source>
</evidence>
<dbReference type="PROSITE" id="PS50059">
    <property type="entry name" value="FKBP_PPIASE"/>
    <property type="match status" value="1"/>
</dbReference>
<dbReference type="InterPro" id="IPR001179">
    <property type="entry name" value="PPIase_FKBP_dom"/>
</dbReference>
<sequence length="107" mass="11512">MQLSSLLFTLALGAAVLAVEAPKELQIDVTYLPEDCKVLTKKGDRIQVQYTGTLLSDGTKFDSSLDRGQPLSLILGLGQAIKGWDQGLIGMCEGEKRTLTVPADLAY</sequence>
<evidence type="ECO:0000256" key="5">
    <source>
        <dbReference type="PROSITE-ProRule" id="PRU00277"/>
    </source>
</evidence>
<protein>
    <recommendedName>
        <fullName evidence="2 5">peptidylprolyl isomerase</fullName>
        <ecNumber evidence="2 5">5.2.1.8</ecNumber>
    </recommendedName>
</protein>
<evidence type="ECO:0000256" key="1">
    <source>
        <dbReference type="ARBA" id="ARBA00000971"/>
    </source>
</evidence>
<dbReference type="SUPFAM" id="SSF54534">
    <property type="entry name" value="FKBP-like"/>
    <property type="match status" value="1"/>
</dbReference>
<feature type="domain" description="PPIase FKBP-type" evidence="7">
    <location>
        <begin position="43"/>
        <end position="107"/>
    </location>
</feature>
<gene>
    <name evidence="8" type="primary">FKBP2</name>
    <name evidence="8" type="ORF">V5O48_019262</name>
</gene>
<dbReference type="PANTHER" id="PTHR45779:SF7">
    <property type="entry name" value="PEPTIDYLPROLYL ISOMERASE"/>
    <property type="match status" value="1"/>
</dbReference>
<reference evidence="8 9" key="1">
    <citation type="submission" date="2024-02" db="EMBL/GenBank/DDBJ databases">
        <title>A draft genome for the cacao thread blight pathogen Marasmius crinis-equi.</title>
        <authorList>
            <person name="Cohen S.P."/>
            <person name="Baruah I.K."/>
            <person name="Amoako-Attah I."/>
            <person name="Bukari Y."/>
            <person name="Meinhardt L.W."/>
            <person name="Bailey B.A."/>
        </authorList>
    </citation>
    <scope>NUCLEOTIDE SEQUENCE [LARGE SCALE GENOMIC DNA]</scope>
    <source>
        <strain evidence="8 9">GH-76</strain>
    </source>
</reference>
<dbReference type="InterPro" id="IPR044609">
    <property type="entry name" value="FKBP2/11"/>
</dbReference>
<dbReference type="EC" id="5.2.1.8" evidence="2 5"/>
<keyword evidence="3 5" id="KW-0697">Rotamase</keyword>
<name>A0ABR3EJ00_9AGAR</name>
<feature type="non-terminal residue" evidence="8">
    <location>
        <position position="107"/>
    </location>
</feature>
<keyword evidence="9" id="KW-1185">Reference proteome</keyword>
<comment type="caution">
    <text evidence="8">The sequence shown here is derived from an EMBL/GenBank/DDBJ whole genome shotgun (WGS) entry which is preliminary data.</text>
</comment>
<comment type="catalytic activity">
    <reaction evidence="1 5">
        <text>[protein]-peptidylproline (omega=180) = [protein]-peptidylproline (omega=0)</text>
        <dbReference type="Rhea" id="RHEA:16237"/>
        <dbReference type="Rhea" id="RHEA-COMP:10747"/>
        <dbReference type="Rhea" id="RHEA-COMP:10748"/>
        <dbReference type="ChEBI" id="CHEBI:83833"/>
        <dbReference type="ChEBI" id="CHEBI:83834"/>
        <dbReference type="EC" id="5.2.1.8"/>
    </reaction>
</comment>
<evidence type="ECO:0000256" key="3">
    <source>
        <dbReference type="ARBA" id="ARBA00023110"/>
    </source>
</evidence>
<dbReference type="Proteomes" id="UP001465976">
    <property type="component" value="Unassembled WGS sequence"/>
</dbReference>
<dbReference type="EMBL" id="JBAHYK010004434">
    <property type="protein sequence ID" value="KAL0562816.1"/>
    <property type="molecule type" value="Genomic_DNA"/>
</dbReference>
<dbReference type="Gene3D" id="3.10.50.40">
    <property type="match status" value="1"/>
</dbReference>
<feature type="signal peptide" evidence="6">
    <location>
        <begin position="1"/>
        <end position="18"/>
    </location>
</feature>
<dbReference type="PANTHER" id="PTHR45779">
    <property type="entry name" value="PEPTIDYLPROLYL ISOMERASE"/>
    <property type="match status" value="1"/>
</dbReference>
<dbReference type="Pfam" id="PF00254">
    <property type="entry name" value="FKBP_C"/>
    <property type="match status" value="1"/>
</dbReference>
<evidence type="ECO:0000313" key="8">
    <source>
        <dbReference type="EMBL" id="KAL0562816.1"/>
    </source>
</evidence>
<keyword evidence="6" id="KW-0732">Signal</keyword>
<dbReference type="InterPro" id="IPR046357">
    <property type="entry name" value="PPIase_dom_sf"/>
</dbReference>
<evidence type="ECO:0000313" key="9">
    <source>
        <dbReference type="Proteomes" id="UP001465976"/>
    </source>
</evidence>
<keyword evidence="4 5" id="KW-0413">Isomerase</keyword>
<evidence type="ECO:0000256" key="2">
    <source>
        <dbReference type="ARBA" id="ARBA00013194"/>
    </source>
</evidence>
<evidence type="ECO:0000259" key="7">
    <source>
        <dbReference type="PROSITE" id="PS50059"/>
    </source>
</evidence>
<proteinExistence type="predicted"/>
<accession>A0ABR3EJ00</accession>
<organism evidence="8 9">
    <name type="scientific">Marasmius crinis-equi</name>
    <dbReference type="NCBI Taxonomy" id="585013"/>
    <lineage>
        <taxon>Eukaryota</taxon>
        <taxon>Fungi</taxon>
        <taxon>Dikarya</taxon>
        <taxon>Basidiomycota</taxon>
        <taxon>Agaricomycotina</taxon>
        <taxon>Agaricomycetes</taxon>
        <taxon>Agaricomycetidae</taxon>
        <taxon>Agaricales</taxon>
        <taxon>Marasmiineae</taxon>
        <taxon>Marasmiaceae</taxon>
        <taxon>Marasmius</taxon>
    </lineage>
</organism>